<dbReference type="InterPro" id="IPR050767">
    <property type="entry name" value="Sel1_AlgK"/>
</dbReference>
<reference evidence="2" key="2">
    <citation type="submission" date="2017-12" db="EMBL/GenBank/DDBJ databases">
        <authorList>
            <person name="Hurst M.R.H."/>
        </authorList>
    </citation>
    <scope>NUCLEOTIDE SEQUENCE [LARGE SCALE GENOMIC DNA]</scope>
    <source>
        <strain evidence="2">ZYSR67-Z</strain>
    </source>
</reference>
<evidence type="ECO:0000313" key="3">
    <source>
        <dbReference type="Proteomes" id="UP000242861"/>
    </source>
</evidence>
<evidence type="ECO:0000313" key="4">
    <source>
        <dbReference type="Proteomes" id="UP000655550"/>
    </source>
</evidence>
<dbReference type="InterPro" id="IPR006597">
    <property type="entry name" value="Sel1-like"/>
</dbReference>
<keyword evidence="4" id="KW-1185">Reference proteome</keyword>
<dbReference type="PANTHER" id="PTHR11102:SF147">
    <property type="entry name" value="SEL1L ADAPTOR SUBUNIT OF ERAD E3 UBIQUITIN LIGASE"/>
    <property type="match status" value="1"/>
</dbReference>
<protein>
    <submittedName>
        <fullName evidence="2">Sel1 repeat family protein</fullName>
    </submittedName>
</protein>
<comment type="caution">
    <text evidence="2">The sequence shown here is derived from an EMBL/GenBank/DDBJ whole genome shotgun (WGS) entry which is preliminary data.</text>
</comment>
<gene>
    <name evidence="2" type="ORF">CW360_00505</name>
    <name evidence="1" type="ORF">GCM10007363_02370</name>
</gene>
<dbReference type="AlphaFoldDB" id="A0A2I0CUZ8"/>
<dbReference type="Gene3D" id="1.25.40.10">
    <property type="entry name" value="Tetratricopeptide repeat domain"/>
    <property type="match status" value="1"/>
</dbReference>
<evidence type="ECO:0000313" key="2">
    <source>
        <dbReference type="EMBL" id="PKF73399.1"/>
    </source>
</evidence>
<dbReference type="SUPFAM" id="SSF81901">
    <property type="entry name" value="HCP-like"/>
    <property type="match status" value="1"/>
</dbReference>
<organism evidence="2 3">
    <name type="scientific">Pseudomonas fluvialis</name>
    <dbReference type="NCBI Taxonomy" id="1793966"/>
    <lineage>
        <taxon>Bacteria</taxon>
        <taxon>Pseudomonadati</taxon>
        <taxon>Pseudomonadota</taxon>
        <taxon>Gammaproteobacteria</taxon>
        <taxon>Pseudomonadales</taxon>
        <taxon>Pseudomonadaceae</taxon>
        <taxon>Pseudomonas</taxon>
    </lineage>
</organism>
<sequence length="156" mass="17757">MNFWWWRAYAGYRLARWLLRFAWLVRQPRAWQWMQGQYARMAALGYVPAQSFYGHLLLHRGQGFAVGDEARRLLRLAAQGGDDKAAYQLGVLALQGSVQEAPDARQAASYWQMASDAGHPLATYRLAQLYRQGGPGLACDLQAAERLEQRAHEQGY</sequence>
<reference evidence="3" key="3">
    <citation type="submission" date="2017-12" db="EMBL/GenBank/DDBJ databases">
        <authorList>
            <person name="Yu X.-Y."/>
        </authorList>
    </citation>
    <scope>NUCLEOTIDE SEQUENCE [LARGE SCALE GENOMIC DNA]</scope>
    <source>
        <strain evidence="3">ZYSR67-Z</strain>
    </source>
</reference>
<evidence type="ECO:0000313" key="1">
    <source>
        <dbReference type="EMBL" id="GGH88797.1"/>
    </source>
</evidence>
<dbReference type="GO" id="GO:0036503">
    <property type="term" value="P:ERAD pathway"/>
    <property type="evidence" value="ECO:0007669"/>
    <property type="project" value="TreeGrafter"/>
</dbReference>
<reference evidence="1" key="1">
    <citation type="journal article" date="2014" name="Int. J. Syst. Evol. Microbiol.">
        <title>Complete genome of a new Firmicutes species belonging to the dominant human colonic microbiota ('Ruminococcus bicirculans') reveals two chromosomes and a selective capacity to utilize plant glucans.</title>
        <authorList>
            <consortium name="NISC Comparative Sequencing Program"/>
            <person name="Wegmann U."/>
            <person name="Louis P."/>
            <person name="Goesmann A."/>
            <person name="Henrissat B."/>
            <person name="Duncan S.H."/>
            <person name="Flint H.J."/>
        </authorList>
    </citation>
    <scope>NUCLEOTIDE SEQUENCE</scope>
    <source>
        <strain evidence="1">CCM 8778</strain>
    </source>
</reference>
<accession>A0A2I0CUZ8</accession>
<dbReference type="RefSeq" id="WP_093986691.1">
    <property type="nucleotide sequence ID" value="NZ_BMDE01000001.1"/>
</dbReference>
<proteinExistence type="predicted"/>
<dbReference type="InterPro" id="IPR011990">
    <property type="entry name" value="TPR-like_helical_dom_sf"/>
</dbReference>
<reference evidence="1" key="5">
    <citation type="submission" date="2024-05" db="EMBL/GenBank/DDBJ databases">
        <authorList>
            <person name="Sun Q."/>
            <person name="Sedlacek I."/>
        </authorList>
    </citation>
    <scope>NUCLEOTIDE SEQUENCE</scope>
    <source>
        <strain evidence="1">CCM 8778</strain>
    </source>
</reference>
<dbReference type="EMBL" id="BMDE01000001">
    <property type="protein sequence ID" value="GGH88797.1"/>
    <property type="molecule type" value="Genomic_DNA"/>
</dbReference>
<dbReference type="EMBL" id="PIYS01000001">
    <property type="protein sequence ID" value="PKF73399.1"/>
    <property type="molecule type" value="Genomic_DNA"/>
</dbReference>
<dbReference type="PANTHER" id="PTHR11102">
    <property type="entry name" value="SEL-1-LIKE PROTEIN"/>
    <property type="match status" value="1"/>
</dbReference>
<reference evidence="4" key="4">
    <citation type="journal article" date="2019" name="Int. J. Syst. Evol. Microbiol.">
        <title>The Global Catalogue of Microorganisms (GCM) 10K type strain sequencing project: providing services to taxonomists for standard genome sequencing and annotation.</title>
        <authorList>
            <consortium name="The Broad Institute Genomics Platform"/>
            <consortium name="The Broad Institute Genome Sequencing Center for Infectious Disease"/>
            <person name="Wu L."/>
            <person name="Ma J."/>
        </authorList>
    </citation>
    <scope>NUCLEOTIDE SEQUENCE [LARGE SCALE GENOMIC DNA]</scope>
    <source>
        <strain evidence="4">CCM 8778</strain>
    </source>
</reference>
<dbReference type="Proteomes" id="UP000242861">
    <property type="component" value="Unassembled WGS sequence"/>
</dbReference>
<name>A0A2I0CUZ8_9PSED</name>
<dbReference type="SMART" id="SM00671">
    <property type="entry name" value="SEL1"/>
    <property type="match status" value="3"/>
</dbReference>
<dbReference type="Proteomes" id="UP000655550">
    <property type="component" value="Unassembled WGS sequence"/>
</dbReference>